<dbReference type="Proteomes" id="UP000540989">
    <property type="component" value="Unassembled WGS sequence"/>
</dbReference>
<organism evidence="3 4">
    <name type="scientific">Granulicella aggregans</name>
    <dbReference type="NCBI Taxonomy" id="474949"/>
    <lineage>
        <taxon>Bacteria</taxon>
        <taxon>Pseudomonadati</taxon>
        <taxon>Acidobacteriota</taxon>
        <taxon>Terriglobia</taxon>
        <taxon>Terriglobales</taxon>
        <taxon>Acidobacteriaceae</taxon>
        <taxon>Granulicella</taxon>
    </lineage>
</organism>
<feature type="compositionally biased region" description="Basic and acidic residues" evidence="1">
    <location>
        <begin position="17"/>
        <end position="28"/>
    </location>
</feature>
<feature type="non-terminal residue" evidence="3">
    <location>
        <position position="28"/>
    </location>
</feature>
<evidence type="ECO:0000313" key="4">
    <source>
        <dbReference type="Proteomes" id="UP000540989"/>
    </source>
</evidence>
<name>A0A7W7ZKI2_9BACT</name>
<gene>
    <name evidence="2" type="ORF">HDF16_006263</name>
    <name evidence="3" type="ORF">HDF16_006332</name>
</gene>
<feature type="compositionally biased region" description="Acidic residues" evidence="1">
    <location>
        <begin position="1"/>
        <end position="14"/>
    </location>
</feature>
<keyword evidence="4" id="KW-1185">Reference proteome</keyword>
<reference evidence="3 4" key="1">
    <citation type="submission" date="2020-08" db="EMBL/GenBank/DDBJ databases">
        <title>Genomic Encyclopedia of Type Strains, Phase IV (KMG-V): Genome sequencing to study the core and pangenomes of soil and plant-associated prokaryotes.</title>
        <authorList>
            <person name="Whitman W."/>
        </authorList>
    </citation>
    <scope>NUCLEOTIDE SEQUENCE [LARGE SCALE GENOMIC DNA]</scope>
    <source>
        <strain evidence="3 4">M8UP14</strain>
    </source>
</reference>
<sequence length="28" mass="3172">MDASELDEAEEVFDVELPTRDEPAEVVH</sequence>
<evidence type="ECO:0000313" key="3">
    <source>
        <dbReference type="EMBL" id="MBB5061596.1"/>
    </source>
</evidence>
<accession>A0A7W7ZKI2</accession>
<protein>
    <submittedName>
        <fullName evidence="3">Uncharacterized protein</fullName>
    </submittedName>
</protein>
<evidence type="ECO:0000313" key="2">
    <source>
        <dbReference type="EMBL" id="MBB5061527.1"/>
    </source>
</evidence>
<dbReference type="EMBL" id="JACHIP010000056">
    <property type="protein sequence ID" value="MBB5061596.1"/>
    <property type="molecule type" value="Genomic_DNA"/>
</dbReference>
<proteinExistence type="predicted"/>
<feature type="region of interest" description="Disordered" evidence="1">
    <location>
        <begin position="1"/>
        <end position="28"/>
    </location>
</feature>
<evidence type="ECO:0000256" key="1">
    <source>
        <dbReference type="SAM" id="MobiDB-lite"/>
    </source>
</evidence>
<dbReference type="AlphaFoldDB" id="A0A7W7ZKI2"/>
<dbReference type="EMBL" id="JACHIP010000050">
    <property type="protein sequence ID" value="MBB5061527.1"/>
    <property type="molecule type" value="Genomic_DNA"/>
</dbReference>
<comment type="caution">
    <text evidence="3">The sequence shown here is derived from an EMBL/GenBank/DDBJ whole genome shotgun (WGS) entry which is preliminary data.</text>
</comment>